<dbReference type="EMBL" id="CM044701">
    <property type="protein sequence ID" value="KAI5682347.1"/>
    <property type="molecule type" value="Genomic_DNA"/>
</dbReference>
<sequence length="917" mass="101610">MDRRTLTMNWDGLGEDDDDDRFFESYERVSSVAPLDLASSGSDDDEEFEDGRLSFASCVSSASFSSMNTFRNRDSGFQSSSSGIGDYGMWMAEPGDINERRKRLLQGMGLTSNKELLQLASAKIVPAAISRKFDMDQNSTTSKPESSSLTQDAKQESQPSPLPSTAIVLVRSRSDGDIEFFSLNNKKRKEELIGPVSKHRLIRTSSLLIAKNVGLSHYANSVRISPERNRCRSIAQNSTDFSSILPDAGFGSFFLIKNLDTGKEFIVKESNEKGMWNKLSDLETGKQLTMEEFEKSVGYSPVVKEMMRRENVSGNSDNGRKEQAHSYLSKSFRYSKRRGVALLKNIKGVANSMSGLIVDKEREPTPSTVDQKASKNSSQWVKVRQHGKPYKELTALHLSQEIQAHEGSIWTIKFSPDARYLASAGEDKVIHVWEVQECEVMSTRPPDDLNSVSGTPVHPMANCSSERPPLAEISPMPSEKRRKGRNSSKKKGNSIPDYVNMPETVFGLSEKPACTLTGHQDDVLDLSWSREQLLLSSSTDKTVRLWDLETGDCLKLFAHNDYVTCIQFNPVDDDYFISGALDAKVRIWNVTDRQVVDWTDLHEMVTSACYTPDGQGAIIGSHKGSCRLYTLEDYKLECKGLIDIQNKKKSQAKKVTGIQFSPCNPTEVLITSADSRIRIAEGTEIIQKFKGFRNTSSQISASFTPDGKYIISASEDNQVFMWKCGGGKGRTRITSQAYENFQCREVSVAIPWPGSVKNDPPIVEMHSKRHSKRSTAQPQSAIGSPRQEDNSRRHHLPPLPKKDNSLERTTSCPDDDFAQSSRIDSGIGANESFTSASSSSIRYGDSPSISASGSSASQSWSSSWSLFDGGHGGHTIQATAWGLVIVTATVGGEIRVYQNFGLPLKAGRQTNFFKDHP</sequence>
<name>A0ACC0CBX0_CATRO</name>
<comment type="caution">
    <text evidence="1">The sequence shown here is derived from an EMBL/GenBank/DDBJ whole genome shotgun (WGS) entry which is preliminary data.</text>
</comment>
<evidence type="ECO:0000313" key="1">
    <source>
        <dbReference type="EMBL" id="KAI5682347.1"/>
    </source>
</evidence>
<gene>
    <name evidence="1" type="ORF">M9H77_03575</name>
</gene>
<accession>A0ACC0CBX0</accession>
<proteinExistence type="predicted"/>
<reference evidence="2" key="1">
    <citation type="journal article" date="2023" name="Nat. Plants">
        <title>Single-cell RNA sequencing provides a high-resolution roadmap for understanding the multicellular compartmentation of specialized metabolism.</title>
        <authorList>
            <person name="Sun S."/>
            <person name="Shen X."/>
            <person name="Li Y."/>
            <person name="Li Y."/>
            <person name="Wang S."/>
            <person name="Li R."/>
            <person name="Zhang H."/>
            <person name="Shen G."/>
            <person name="Guo B."/>
            <person name="Wei J."/>
            <person name="Xu J."/>
            <person name="St-Pierre B."/>
            <person name="Chen S."/>
            <person name="Sun C."/>
        </authorList>
    </citation>
    <scope>NUCLEOTIDE SEQUENCE [LARGE SCALE GENOMIC DNA]</scope>
</reference>
<keyword evidence="2" id="KW-1185">Reference proteome</keyword>
<dbReference type="Proteomes" id="UP001060085">
    <property type="component" value="Linkage Group LG01"/>
</dbReference>
<organism evidence="1 2">
    <name type="scientific">Catharanthus roseus</name>
    <name type="common">Madagascar periwinkle</name>
    <name type="synonym">Vinca rosea</name>
    <dbReference type="NCBI Taxonomy" id="4058"/>
    <lineage>
        <taxon>Eukaryota</taxon>
        <taxon>Viridiplantae</taxon>
        <taxon>Streptophyta</taxon>
        <taxon>Embryophyta</taxon>
        <taxon>Tracheophyta</taxon>
        <taxon>Spermatophyta</taxon>
        <taxon>Magnoliopsida</taxon>
        <taxon>eudicotyledons</taxon>
        <taxon>Gunneridae</taxon>
        <taxon>Pentapetalae</taxon>
        <taxon>asterids</taxon>
        <taxon>lamiids</taxon>
        <taxon>Gentianales</taxon>
        <taxon>Apocynaceae</taxon>
        <taxon>Rauvolfioideae</taxon>
        <taxon>Vinceae</taxon>
        <taxon>Catharanthinae</taxon>
        <taxon>Catharanthus</taxon>
    </lineage>
</organism>
<protein>
    <submittedName>
        <fullName evidence="1">Uncharacterized protein</fullName>
    </submittedName>
</protein>
<evidence type="ECO:0000313" key="2">
    <source>
        <dbReference type="Proteomes" id="UP001060085"/>
    </source>
</evidence>